<dbReference type="InterPro" id="IPR051683">
    <property type="entry name" value="Enoyl-CoA_Hydratase/Isomerase"/>
</dbReference>
<accession>A0A370FGL1</accession>
<evidence type="ECO:0000313" key="2">
    <source>
        <dbReference type="EMBL" id="RDI25093.1"/>
    </source>
</evidence>
<dbReference type="InterPro" id="IPR001753">
    <property type="entry name" value="Enoyl-CoA_hydra/iso"/>
</dbReference>
<dbReference type="RefSeq" id="WP_017757428.1">
    <property type="nucleotide sequence ID" value="NZ_QQAV01000004.1"/>
</dbReference>
<sequence>MTENAAPAAAPAVLCEKRGHALWVILNRPDKRNAINKEVVAGIREGWRRAHADPEVRVIVLTGAGDKAFCAGGDLQPGAGFAFDLSRPNIDYADLLREVQNATLPSIARINGTCMAGGIGLLCMTDMAVAAEAVQFGLPEVKIGLFPMQVLSLLQGLVPRRVLREWCLSGEPFGAAEAHAAGLLNHVVPAAELDAKTQWLVDRLADKSPTALRRGKYAMRAMAAMSFDEGIAYTESQIALLAMTEDAREGLAAFNEKRKPVWTGR</sequence>
<reference evidence="2 3" key="1">
    <citation type="submission" date="2018-07" db="EMBL/GenBank/DDBJ databases">
        <title>Genomic Encyclopedia of Type Strains, Phase IV (KMG-IV): sequencing the most valuable type-strain genomes for metagenomic binning, comparative biology and taxonomic classification.</title>
        <authorList>
            <person name="Goeker M."/>
        </authorList>
    </citation>
    <scope>NUCLEOTIDE SEQUENCE [LARGE SCALE GENOMIC DNA]</scope>
    <source>
        <strain evidence="2 3">DSM 21352</strain>
    </source>
</reference>
<dbReference type="PANTHER" id="PTHR42964">
    <property type="entry name" value="ENOYL-COA HYDRATASE"/>
    <property type="match status" value="1"/>
</dbReference>
<dbReference type="Gene3D" id="3.90.226.10">
    <property type="entry name" value="2-enoyl-CoA Hydratase, Chain A, domain 1"/>
    <property type="match status" value="1"/>
</dbReference>
<dbReference type="SUPFAM" id="SSF52096">
    <property type="entry name" value="ClpP/crotonase"/>
    <property type="match status" value="1"/>
</dbReference>
<comment type="similarity">
    <text evidence="1">Belongs to the enoyl-CoA hydratase/isomerase family.</text>
</comment>
<protein>
    <submittedName>
        <fullName evidence="2">Enoyl-CoA hydratase/carnithine racemase</fullName>
    </submittedName>
</protein>
<keyword evidence="3" id="KW-1185">Reference proteome</keyword>
<evidence type="ECO:0000313" key="3">
    <source>
        <dbReference type="Proteomes" id="UP000255265"/>
    </source>
</evidence>
<organism evidence="2 3">
    <name type="scientific">Pseudacidovorax intermedius</name>
    <dbReference type="NCBI Taxonomy" id="433924"/>
    <lineage>
        <taxon>Bacteria</taxon>
        <taxon>Pseudomonadati</taxon>
        <taxon>Pseudomonadota</taxon>
        <taxon>Betaproteobacteria</taxon>
        <taxon>Burkholderiales</taxon>
        <taxon>Comamonadaceae</taxon>
        <taxon>Pseudacidovorax</taxon>
    </lineage>
</organism>
<dbReference type="CDD" id="cd06558">
    <property type="entry name" value="crotonase-like"/>
    <property type="match status" value="1"/>
</dbReference>
<comment type="caution">
    <text evidence="2">The sequence shown here is derived from an EMBL/GenBank/DDBJ whole genome shotgun (WGS) entry which is preliminary data.</text>
</comment>
<dbReference type="InterPro" id="IPR014748">
    <property type="entry name" value="Enoyl-CoA_hydra_C"/>
</dbReference>
<gene>
    <name evidence="2" type="ORF">DFR41_104148</name>
</gene>
<dbReference type="Gene3D" id="1.10.12.10">
    <property type="entry name" value="Lyase 2-enoyl-coa Hydratase, Chain A, domain 2"/>
    <property type="match status" value="1"/>
</dbReference>
<dbReference type="GO" id="GO:0003824">
    <property type="term" value="F:catalytic activity"/>
    <property type="evidence" value="ECO:0007669"/>
    <property type="project" value="UniProtKB-ARBA"/>
</dbReference>
<evidence type="ECO:0000256" key="1">
    <source>
        <dbReference type="ARBA" id="ARBA00005254"/>
    </source>
</evidence>
<name>A0A370FGL1_9BURK</name>
<dbReference type="Proteomes" id="UP000255265">
    <property type="component" value="Unassembled WGS sequence"/>
</dbReference>
<dbReference type="InterPro" id="IPR029045">
    <property type="entry name" value="ClpP/crotonase-like_dom_sf"/>
</dbReference>
<dbReference type="EMBL" id="QQAV01000004">
    <property type="protein sequence ID" value="RDI25093.1"/>
    <property type="molecule type" value="Genomic_DNA"/>
</dbReference>
<dbReference type="AlphaFoldDB" id="A0A370FGL1"/>
<dbReference type="Pfam" id="PF00378">
    <property type="entry name" value="ECH_1"/>
    <property type="match status" value="1"/>
</dbReference>
<proteinExistence type="inferred from homology"/>
<dbReference type="GO" id="GO:0008300">
    <property type="term" value="P:isoprenoid catabolic process"/>
    <property type="evidence" value="ECO:0007669"/>
    <property type="project" value="TreeGrafter"/>
</dbReference>
<dbReference type="OrthoDB" id="9774843at2"/>
<dbReference type="PANTHER" id="PTHR42964:SF1">
    <property type="entry name" value="POLYKETIDE BIOSYNTHESIS ENOYL-COA HYDRATASE PKSH-RELATED"/>
    <property type="match status" value="1"/>
</dbReference>